<dbReference type="InterPro" id="IPR027417">
    <property type="entry name" value="P-loop_NTPase"/>
</dbReference>
<evidence type="ECO:0000256" key="1">
    <source>
        <dbReference type="ARBA" id="ARBA00022741"/>
    </source>
</evidence>
<reference evidence="6" key="1">
    <citation type="journal article" date="2019" name="Int. J. Syst. Evol. Microbiol.">
        <title>The Global Catalogue of Microorganisms (GCM) 10K type strain sequencing project: providing services to taxonomists for standard genome sequencing and annotation.</title>
        <authorList>
            <consortium name="The Broad Institute Genomics Platform"/>
            <consortium name="The Broad Institute Genome Sequencing Center for Infectious Disease"/>
            <person name="Wu L."/>
            <person name="Ma J."/>
        </authorList>
    </citation>
    <scope>NUCLEOTIDE SEQUENCE [LARGE SCALE GENOMIC DNA]</scope>
    <source>
        <strain evidence="6">JCM 16540</strain>
    </source>
</reference>
<evidence type="ECO:0000256" key="2">
    <source>
        <dbReference type="ARBA" id="ARBA00022840"/>
    </source>
</evidence>
<evidence type="ECO:0000259" key="4">
    <source>
        <dbReference type="PROSITE" id="PS51194"/>
    </source>
</evidence>
<accession>A0ABP6XRE7</accession>
<dbReference type="InterPro" id="IPR011545">
    <property type="entry name" value="DEAD/DEAH_box_helicase_dom"/>
</dbReference>
<keyword evidence="1" id="KW-0547">Nucleotide-binding</keyword>
<protein>
    <submittedName>
        <fullName evidence="5">DEAD/DEAH box helicase</fullName>
    </submittedName>
</protein>
<keyword evidence="5" id="KW-0378">Hydrolase</keyword>
<dbReference type="SMART" id="SM00487">
    <property type="entry name" value="DEXDc"/>
    <property type="match status" value="1"/>
</dbReference>
<dbReference type="SUPFAM" id="SSF52540">
    <property type="entry name" value="P-loop containing nucleoside triphosphate hydrolases"/>
    <property type="match status" value="2"/>
</dbReference>
<dbReference type="Gene3D" id="3.40.50.300">
    <property type="entry name" value="P-loop containing nucleotide triphosphate hydrolases"/>
    <property type="match status" value="2"/>
</dbReference>
<organism evidence="5 6">
    <name type="scientific">Microlunatus spumicola</name>
    <dbReference type="NCBI Taxonomy" id="81499"/>
    <lineage>
        <taxon>Bacteria</taxon>
        <taxon>Bacillati</taxon>
        <taxon>Actinomycetota</taxon>
        <taxon>Actinomycetes</taxon>
        <taxon>Propionibacteriales</taxon>
        <taxon>Propionibacteriaceae</taxon>
        <taxon>Microlunatus</taxon>
    </lineage>
</organism>
<dbReference type="PROSITE" id="PS51192">
    <property type="entry name" value="HELICASE_ATP_BIND_1"/>
    <property type="match status" value="1"/>
</dbReference>
<dbReference type="Pfam" id="PF00270">
    <property type="entry name" value="DEAD"/>
    <property type="match status" value="1"/>
</dbReference>
<dbReference type="InterPro" id="IPR018973">
    <property type="entry name" value="MZB"/>
</dbReference>
<proteinExistence type="predicted"/>
<dbReference type="RefSeq" id="WP_204913413.1">
    <property type="nucleotide sequence ID" value="NZ_BAAAYR010000004.1"/>
</dbReference>
<evidence type="ECO:0000313" key="5">
    <source>
        <dbReference type="EMBL" id="GAA3571360.1"/>
    </source>
</evidence>
<dbReference type="Proteomes" id="UP001500767">
    <property type="component" value="Unassembled WGS sequence"/>
</dbReference>
<dbReference type="Pfam" id="PF00271">
    <property type="entry name" value="Helicase_C"/>
    <property type="match status" value="1"/>
</dbReference>
<dbReference type="PANTHER" id="PTHR47957:SF3">
    <property type="entry name" value="ATP-DEPENDENT HELICASE HRQ1"/>
    <property type="match status" value="1"/>
</dbReference>
<keyword evidence="5" id="KW-0347">Helicase</keyword>
<dbReference type="EMBL" id="BAAAYR010000004">
    <property type="protein sequence ID" value="GAA3571360.1"/>
    <property type="molecule type" value="Genomic_DNA"/>
</dbReference>
<feature type="domain" description="Helicase ATP-binding" evidence="3">
    <location>
        <begin position="100"/>
        <end position="313"/>
    </location>
</feature>
<keyword evidence="6" id="KW-1185">Reference proteome</keyword>
<dbReference type="Pfam" id="PF09369">
    <property type="entry name" value="MZB"/>
    <property type="match status" value="1"/>
</dbReference>
<dbReference type="InterPro" id="IPR001650">
    <property type="entry name" value="Helicase_C-like"/>
</dbReference>
<dbReference type="PANTHER" id="PTHR47957">
    <property type="entry name" value="ATP-DEPENDENT HELICASE HRQ1"/>
    <property type="match status" value="1"/>
</dbReference>
<keyword evidence="2" id="KW-0067">ATP-binding</keyword>
<evidence type="ECO:0000259" key="3">
    <source>
        <dbReference type="PROSITE" id="PS51192"/>
    </source>
</evidence>
<dbReference type="SMART" id="SM00490">
    <property type="entry name" value="HELICc"/>
    <property type="match status" value="1"/>
</dbReference>
<dbReference type="GO" id="GO:0004386">
    <property type="term" value="F:helicase activity"/>
    <property type="evidence" value="ECO:0007669"/>
    <property type="project" value="UniProtKB-KW"/>
</dbReference>
<comment type="caution">
    <text evidence="5">The sequence shown here is derived from an EMBL/GenBank/DDBJ whole genome shotgun (WGS) entry which is preliminary data.</text>
</comment>
<dbReference type="CDD" id="cd17923">
    <property type="entry name" value="DEXHc_Hrq1-like"/>
    <property type="match status" value="1"/>
</dbReference>
<dbReference type="PROSITE" id="PS51194">
    <property type="entry name" value="HELICASE_CTER"/>
    <property type="match status" value="1"/>
</dbReference>
<sequence>MTANINAVATAEAIKAQYRRYLQSLMTVRDPVLDAALHRAITDTSLLDKGPYLEATPPYAPGATLQDLVNEGVLEQSFLRLASEGLPMSRPLYRHQDEAVRKVAGGRNVVVSTGTGSGKTESFLIPILSSLLREEAAGRLGPGVRALLLYPMNALANDQMKRLRTLLSPVQGITFGRYTGETINDPLRAEQMFEQLNPGEPRLRNELLSRQEIRDTPPHLLITNYAMLEYLLLRPQDSISLFPTDDDGNWRFIVVDEAHVYDGAQGAEISMLLRRLRDRVAPDRKLQCIATSATVGAEGSPSAVTKFAQDLFGQPFEWVEGDPDRQDLVRAARLAESSGSLWGPLSSADYLRLVSHNDRPGAVLSEAIGHGYVADNPSSALRHEASLTKLRAVLTREPATLTSLAQQIFPEEADREAGLAAMVDLASGLAFQDGTPVLSARYHLFLRATEGAFTCLSDSGPHVQLARHERCTTCEAQMFEIGSCKRCGAVHVLGRIETRAKQAVLIPRRAAEPAVWLVLEDTLAFQDEDEEAAVDHVDGLVGDKAKLCPACGTLNDLQAASCASALCGATTLRTVTRLKERGEEIAGCLVCGGRGPSTVRVFETGADAAGAVIATSLYQNLPASDRASDLDQPGEGRKLLMFSDSRQGAAYFAPYFEDSYRRLQRRRLIAAGFQESRFTEPRAVDEVIDETRTRAAAVKMFGPGLTAQQQRREIAPWVMAEVLSTDDRQSLEGLGLIRITLDTEGLVPPKPLLALGLDDADAVSFLQELMRTLRQQGAVTMPDNVPPNDEVFAPRLGPIYVRGEGPEPLRKVLSWLPGRGTNRRIDYVGRLLRQLGSDEDPRRVLEGAWKYLSNDIRPIGWLTRSTDKLRGHVQQVDHRLLRLEWLGEGVSVYRCGRCRRMAPVSVRGVCPALGCEGRLEPFVPPTLENERDHYRMIYRSMNAVSLTASEHTAQWQSIEAAHIQQQFIRGEVNALSCSTTFELGVDVGELQAVMMRNMPPTTANYVQRAGRAGRRAGAAALVVTYAQRRSHDLTRYANPETVLAGVMRPPYIPLENERLDRRHVHSIALAAFFRWYFEATGRISSSAGDFFLSQTVDEAPPVDLVPTFLQPVPTRVRESLQRVVPEVVQEELDLAGDGWVRKLVHLLDEVRAELAADVSLLEQLRDQAASSRKYSLAQRYESVVNTLRGRPLLGYLGNRNVIPKYGFPVDVVELRTNYSMAQHGLGSRLELSRDLAQAIHEYAPDATVAAGGQMWTSRGIYKLPGKDLVQISYRICERCGLYRESHDNVDPACSRCGHVATSVLRKLVIPEFGFVAAKEPIPVGSRPPQRSWSGASYVVKQSEDARDRTIQLPGGQISATVGPRGRLMAVADGPGGAGFWVCDWCGWATAAAHTRKKPTSHEHLFKSDKCSGPTRLLNLGHQFETDLLRLEVQTDLGSVDEATWNSVLYALIESASALLEIAASDVNGTVTAEGIGTYSLMLFDTVPGGAGSVIKIYDHLEETLRAALRRVSECDCGRETSCYGCLRSYRNQRQHDLLSRGAAGDLLSLLLYGSLEHRPDGAVEFVDLVWADLLGQATDEVERAVILGLGSTHEDLPRLGYETDEGVPVGISWPDRQIAVDHELTDEERDRMHSAGWRLVPPEAEAVIALLRSS</sequence>
<evidence type="ECO:0000313" key="6">
    <source>
        <dbReference type="Proteomes" id="UP001500767"/>
    </source>
</evidence>
<feature type="domain" description="Helicase C-terminal" evidence="4">
    <location>
        <begin position="875"/>
        <end position="1060"/>
    </location>
</feature>
<name>A0ABP6XRE7_9ACTN</name>
<gene>
    <name evidence="5" type="ORF">GCM10022197_29810</name>
</gene>
<dbReference type="InterPro" id="IPR014001">
    <property type="entry name" value="Helicase_ATP-bd"/>
</dbReference>